<gene>
    <name evidence="3" type="ORF">HN018_26985</name>
</gene>
<feature type="domain" description="Transglycosylase SLT" evidence="2">
    <location>
        <begin position="115"/>
        <end position="240"/>
    </location>
</feature>
<comment type="similarity">
    <text evidence="1">Belongs to the virb1 family.</text>
</comment>
<sequence>MSSCRISVRAGRGLICLCTPGGGKGLGLTEISGGSLTLSETSSDLSGRYTFIFQERLNWRALNFFFQRTLHQRAPSRRRVPSRTSILALASTFLLPVAAHAASLPLQAFSQLATSCAPHVAVETLAAVARTESGFDALTLHDNSTGRSYHPTSRDDAIALGVELATVDRHSVDFGLMQINGANLPRLGLSISNAFNPCRNLAAADRLLVQSYTAPIAGQDTQPAIQHALSRYNTGDPARGLANGYVSRVQKSAELVVPALRVQGDTAPNQPATVSTDAPVLAQPLPPPPPNWDVYARAKTGHGQVLGASSVPVNPVSVAAAPPAPAGPMAAQHPNIEAMNNVR</sequence>
<dbReference type="CDD" id="cd16892">
    <property type="entry name" value="LT_VirB1-like"/>
    <property type="match status" value="1"/>
</dbReference>
<protein>
    <submittedName>
        <fullName evidence="3">Lytic transglycosylase domain-containing protein</fullName>
    </submittedName>
</protein>
<dbReference type="InterPro" id="IPR008258">
    <property type="entry name" value="Transglycosylase_SLT_dom_1"/>
</dbReference>
<dbReference type="Proteomes" id="UP000500767">
    <property type="component" value="Plasmid unnamed4"/>
</dbReference>
<organism evidence="3 4">
    <name type="scientific">Lichenicola cladoniae</name>
    <dbReference type="NCBI Taxonomy" id="1484109"/>
    <lineage>
        <taxon>Bacteria</taxon>
        <taxon>Pseudomonadati</taxon>
        <taxon>Pseudomonadota</taxon>
        <taxon>Alphaproteobacteria</taxon>
        <taxon>Acetobacterales</taxon>
        <taxon>Acetobacteraceae</taxon>
        <taxon>Lichenicola</taxon>
    </lineage>
</organism>
<dbReference type="Pfam" id="PF01464">
    <property type="entry name" value="SLT"/>
    <property type="match status" value="1"/>
</dbReference>
<proteinExistence type="inferred from homology"/>
<keyword evidence="3" id="KW-0614">Plasmid</keyword>
<keyword evidence="4" id="KW-1185">Reference proteome</keyword>
<name>A0A6M8HZI9_9PROT</name>
<dbReference type="EMBL" id="CP053711">
    <property type="protein sequence ID" value="QKE93770.1"/>
    <property type="molecule type" value="Genomic_DNA"/>
</dbReference>
<evidence type="ECO:0000313" key="3">
    <source>
        <dbReference type="EMBL" id="QKE93770.1"/>
    </source>
</evidence>
<dbReference type="AlphaFoldDB" id="A0A6M8HZI9"/>
<evidence type="ECO:0000313" key="4">
    <source>
        <dbReference type="Proteomes" id="UP000500767"/>
    </source>
</evidence>
<dbReference type="InterPro" id="IPR023346">
    <property type="entry name" value="Lysozyme-like_dom_sf"/>
</dbReference>
<dbReference type="KEGG" id="lck:HN018_26985"/>
<dbReference type="Gene3D" id="1.10.530.10">
    <property type="match status" value="1"/>
</dbReference>
<geneLocation type="plasmid" evidence="3 4">
    <name>unnamed4</name>
</geneLocation>
<reference evidence="3 4" key="1">
    <citation type="journal article" date="2014" name="World J. Microbiol. Biotechnol.">
        <title>Biodiversity and physiological characteristics of Antarctic and Arctic lichens-associated bacteria.</title>
        <authorList>
            <person name="Lee Y.M."/>
            <person name="Kim E.H."/>
            <person name="Lee H.K."/>
            <person name="Hong S.G."/>
        </authorList>
    </citation>
    <scope>NUCLEOTIDE SEQUENCE [LARGE SCALE GENOMIC DNA]</scope>
    <source>
        <strain evidence="3 4">PAMC 26569</strain>
        <plasmid evidence="3">unnamed4</plasmid>
    </source>
</reference>
<evidence type="ECO:0000256" key="1">
    <source>
        <dbReference type="ARBA" id="ARBA00009387"/>
    </source>
</evidence>
<dbReference type="SUPFAM" id="SSF53955">
    <property type="entry name" value="Lysozyme-like"/>
    <property type="match status" value="1"/>
</dbReference>
<evidence type="ECO:0000259" key="2">
    <source>
        <dbReference type="Pfam" id="PF01464"/>
    </source>
</evidence>
<accession>A0A6M8HZI9</accession>